<organism evidence="1 2">
    <name type="scientific">Penicillium cf. viridicatum</name>
    <dbReference type="NCBI Taxonomy" id="2972119"/>
    <lineage>
        <taxon>Eukaryota</taxon>
        <taxon>Fungi</taxon>
        <taxon>Dikarya</taxon>
        <taxon>Ascomycota</taxon>
        <taxon>Pezizomycotina</taxon>
        <taxon>Eurotiomycetes</taxon>
        <taxon>Eurotiomycetidae</taxon>
        <taxon>Eurotiales</taxon>
        <taxon>Aspergillaceae</taxon>
        <taxon>Penicillium</taxon>
    </lineage>
</organism>
<evidence type="ECO:0000313" key="1">
    <source>
        <dbReference type="EMBL" id="KAJ5187020.1"/>
    </source>
</evidence>
<dbReference type="EMBL" id="JAPQKQ010000007">
    <property type="protein sequence ID" value="KAJ5187020.1"/>
    <property type="molecule type" value="Genomic_DNA"/>
</dbReference>
<proteinExistence type="predicted"/>
<gene>
    <name evidence="1" type="ORF">N7449_010014</name>
</gene>
<accession>A0A9W9J267</accession>
<dbReference type="AlphaFoldDB" id="A0A9W9J267"/>
<dbReference type="Proteomes" id="UP001150942">
    <property type="component" value="Unassembled WGS sequence"/>
</dbReference>
<evidence type="ECO:0000313" key="2">
    <source>
        <dbReference type="Proteomes" id="UP001150942"/>
    </source>
</evidence>
<reference evidence="1" key="1">
    <citation type="submission" date="2022-11" db="EMBL/GenBank/DDBJ databases">
        <authorList>
            <person name="Petersen C."/>
        </authorList>
    </citation>
    <scope>NUCLEOTIDE SEQUENCE</scope>
    <source>
        <strain evidence="1">IBT 20477</strain>
    </source>
</reference>
<protein>
    <submittedName>
        <fullName evidence="1">Uncharacterized protein</fullName>
    </submittedName>
</protein>
<name>A0A9W9J267_9EURO</name>
<keyword evidence="2" id="KW-1185">Reference proteome</keyword>
<comment type="caution">
    <text evidence="1">The sequence shown here is derived from an EMBL/GenBank/DDBJ whole genome shotgun (WGS) entry which is preliminary data.</text>
</comment>
<reference evidence="1" key="2">
    <citation type="journal article" date="2023" name="IMA Fungus">
        <title>Comparative genomic study of the Penicillium genus elucidates a diverse pangenome and 15 lateral gene transfer events.</title>
        <authorList>
            <person name="Petersen C."/>
            <person name="Sorensen T."/>
            <person name="Nielsen M.R."/>
            <person name="Sondergaard T.E."/>
            <person name="Sorensen J.L."/>
            <person name="Fitzpatrick D.A."/>
            <person name="Frisvad J.C."/>
            <person name="Nielsen K.L."/>
        </authorList>
    </citation>
    <scope>NUCLEOTIDE SEQUENCE</scope>
    <source>
        <strain evidence="1">IBT 20477</strain>
    </source>
</reference>
<sequence>MHMIQRLQADVIHEKGEVKSCPESVFWTGNGLILALLYQALQSFRRVNHLRQLLRYPDIEVITHLVRGRAIELLLIIMDHELMTL</sequence>